<dbReference type="AlphaFoldDB" id="A0A6G1GVQ4"/>
<dbReference type="Gene3D" id="2.60.120.10">
    <property type="entry name" value="Jelly Rolls"/>
    <property type="match status" value="1"/>
</dbReference>
<feature type="region of interest" description="Disordered" evidence="1">
    <location>
        <begin position="1"/>
        <end position="32"/>
    </location>
</feature>
<feature type="compositionally biased region" description="Low complexity" evidence="1">
    <location>
        <begin position="72"/>
        <end position="109"/>
    </location>
</feature>
<accession>A0A6G1GVQ4</accession>
<dbReference type="PANTHER" id="PTHR36156">
    <property type="entry name" value="SLR2101 PROTEIN"/>
    <property type="match status" value="1"/>
</dbReference>
<dbReference type="Pfam" id="PF07883">
    <property type="entry name" value="Cupin_2"/>
    <property type="match status" value="1"/>
</dbReference>
<reference evidence="3" key="1">
    <citation type="journal article" date="2020" name="Stud. Mycol.">
        <title>101 Dothideomycetes genomes: a test case for predicting lifestyles and emergence of pathogens.</title>
        <authorList>
            <person name="Haridas S."/>
            <person name="Albert R."/>
            <person name="Binder M."/>
            <person name="Bloem J."/>
            <person name="Labutti K."/>
            <person name="Salamov A."/>
            <person name="Andreopoulos B."/>
            <person name="Baker S."/>
            <person name="Barry K."/>
            <person name="Bills G."/>
            <person name="Bluhm B."/>
            <person name="Cannon C."/>
            <person name="Castanera R."/>
            <person name="Culley D."/>
            <person name="Daum C."/>
            <person name="Ezra D."/>
            <person name="Gonzalez J."/>
            <person name="Henrissat B."/>
            <person name="Kuo A."/>
            <person name="Liang C."/>
            <person name="Lipzen A."/>
            <person name="Lutzoni F."/>
            <person name="Magnuson J."/>
            <person name="Mondo S."/>
            <person name="Nolan M."/>
            <person name="Ohm R."/>
            <person name="Pangilinan J."/>
            <person name="Park H.-J."/>
            <person name="Ramirez L."/>
            <person name="Alfaro M."/>
            <person name="Sun H."/>
            <person name="Tritt A."/>
            <person name="Yoshinaga Y."/>
            <person name="Zwiers L.-H."/>
            <person name="Turgeon B."/>
            <person name="Goodwin S."/>
            <person name="Spatafora J."/>
            <person name="Crous P."/>
            <person name="Grigoriev I."/>
        </authorList>
    </citation>
    <scope>NUCLEOTIDE SEQUENCE</scope>
    <source>
        <strain evidence="3">CBS 113979</strain>
    </source>
</reference>
<evidence type="ECO:0000256" key="1">
    <source>
        <dbReference type="SAM" id="MobiDB-lite"/>
    </source>
</evidence>
<dbReference type="InterPro" id="IPR011051">
    <property type="entry name" value="RmlC_Cupin_sf"/>
</dbReference>
<feature type="region of interest" description="Disordered" evidence="1">
    <location>
        <begin position="72"/>
        <end position="120"/>
    </location>
</feature>
<evidence type="ECO:0000313" key="3">
    <source>
        <dbReference type="EMBL" id="KAF1984850.1"/>
    </source>
</evidence>
<dbReference type="EMBL" id="ML977165">
    <property type="protein sequence ID" value="KAF1984850.1"/>
    <property type="molecule type" value="Genomic_DNA"/>
</dbReference>
<evidence type="ECO:0000259" key="2">
    <source>
        <dbReference type="Pfam" id="PF07883"/>
    </source>
</evidence>
<dbReference type="InterPro" id="IPR014710">
    <property type="entry name" value="RmlC-like_jellyroll"/>
</dbReference>
<dbReference type="CDD" id="cd02231">
    <property type="entry name" value="cupin_BLL6423-like"/>
    <property type="match status" value="1"/>
</dbReference>
<organism evidence="3 4">
    <name type="scientific">Aulographum hederae CBS 113979</name>
    <dbReference type="NCBI Taxonomy" id="1176131"/>
    <lineage>
        <taxon>Eukaryota</taxon>
        <taxon>Fungi</taxon>
        <taxon>Dikarya</taxon>
        <taxon>Ascomycota</taxon>
        <taxon>Pezizomycotina</taxon>
        <taxon>Dothideomycetes</taxon>
        <taxon>Pleosporomycetidae</taxon>
        <taxon>Aulographales</taxon>
        <taxon>Aulographaceae</taxon>
    </lineage>
</organism>
<dbReference type="OrthoDB" id="5840532at2759"/>
<proteinExistence type="predicted"/>
<dbReference type="PANTHER" id="PTHR36156:SF3">
    <property type="entry name" value="CUPIN 2 CONSERVED BARREL DOMAIN-CONTAINING PROTEIN"/>
    <property type="match status" value="1"/>
</dbReference>
<dbReference type="Proteomes" id="UP000800041">
    <property type="component" value="Unassembled WGS sequence"/>
</dbReference>
<name>A0A6G1GVQ4_9PEZI</name>
<dbReference type="InterPro" id="IPR013096">
    <property type="entry name" value="Cupin_2"/>
</dbReference>
<keyword evidence="4" id="KW-1185">Reference proteome</keyword>
<feature type="domain" description="Cupin type-2" evidence="2">
    <location>
        <begin position="127"/>
        <end position="194"/>
    </location>
</feature>
<protein>
    <recommendedName>
        <fullName evidence="2">Cupin type-2 domain-containing protein</fullName>
    </recommendedName>
</protein>
<gene>
    <name evidence="3" type="ORF">K402DRAFT_119761</name>
</gene>
<dbReference type="SUPFAM" id="SSF51182">
    <property type="entry name" value="RmlC-like cupins"/>
    <property type="match status" value="1"/>
</dbReference>
<feature type="region of interest" description="Disordered" evidence="1">
    <location>
        <begin position="205"/>
        <end position="224"/>
    </location>
</feature>
<sequence length="224" mass="23968">MSTTDSSTANPPTPAESNTSPLPSPQRYITTHNADGKAIFSTALPDELPPHHLPNAATFHLGYLTPSLPPVLSSSLSTSTSTSTNSNPNPKSTADTSTPPDLTLYTTHLPPHPPPSLTIPNGSVLRYVDMPPHSLSPMHRTVSLDYGIVLEGEVELVLDSGETRVMRKGDLAVQRATMHAWRNSGEGWVRMVFVLLALQQEEGMGREEDLGGMEGVPGSRADGK</sequence>
<evidence type="ECO:0000313" key="4">
    <source>
        <dbReference type="Proteomes" id="UP000800041"/>
    </source>
</evidence>
<dbReference type="InterPro" id="IPR047142">
    <property type="entry name" value="OryJ/VirC-like"/>
</dbReference>